<dbReference type="Proteomes" id="UP000001471">
    <property type="component" value="Unassembled WGS sequence"/>
</dbReference>
<dbReference type="GeneID" id="6341745"/>
<evidence type="ECO:0000256" key="3">
    <source>
        <dbReference type="ARBA" id="ARBA00022723"/>
    </source>
</evidence>
<dbReference type="AlphaFoldDB" id="B2W266"/>
<dbReference type="CDD" id="cd09597">
    <property type="entry name" value="M4_TLP"/>
    <property type="match status" value="1"/>
</dbReference>
<accession>B2W266</accession>
<evidence type="ECO:0000256" key="1">
    <source>
        <dbReference type="ARBA" id="ARBA00009388"/>
    </source>
</evidence>
<proteinExistence type="inferred from homology"/>
<evidence type="ECO:0000313" key="9">
    <source>
        <dbReference type="EMBL" id="EDU46352.1"/>
    </source>
</evidence>
<dbReference type="Gene3D" id="1.10.390.10">
    <property type="entry name" value="Neutral Protease Domain 2"/>
    <property type="match status" value="1"/>
</dbReference>
<dbReference type="PANTHER" id="PTHR43579:SF1">
    <property type="entry name" value="NEUTRAL METALLOPROTEINASE"/>
    <property type="match status" value="1"/>
</dbReference>
<gene>
    <name evidence="9" type="ORF">PTRG_03514</name>
</gene>
<dbReference type="GO" id="GO:0004222">
    <property type="term" value="F:metalloendopeptidase activity"/>
    <property type="evidence" value="ECO:0007669"/>
    <property type="project" value="InterPro"/>
</dbReference>
<dbReference type="EMBL" id="DS231617">
    <property type="protein sequence ID" value="EDU46352.1"/>
    <property type="molecule type" value="Genomic_DNA"/>
</dbReference>
<dbReference type="GO" id="GO:0046872">
    <property type="term" value="F:metal ion binding"/>
    <property type="evidence" value="ECO:0007669"/>
    <property type="project" value="UniProtKB-KW"/>
</dbReference>
<evidence type="ECO:0000256" key="2">
    <source>
        <dbReference type="ARBA" id="ARBA00022670"/>
    </source>
</evidence>
<evidence type="ECO:0000256" key="5">
    <source>
        <dbReference type="ARBA" id="ARBA00022833"/>
    </source>
</evidence>
<dbReference type="OMA" id="TQRHELC"/>
<keyword evidence="2 9" id="KW-0645">Protease</keyword>
<dbReference type="KEGG" id="ptrr:6341745"/>
<dbReference type="PRINTS" id="PR00730">
    <property type="entry name" value="THERMOLYSIN"/>
</dbReference>
<evidence type="ECO:0000256" key="4">
    <source>
        <dbReference type="ARBA" id="ARBA00022801"/>
    </source>
</evidence>
<evidence type="ECO:0000313" key="10">
    <source>
        <dbReference type="Proteomes" id="UP000001471"/>
    </source>
</evidence>
<dbReference type="OrthoDB" id="5332336at2759"/>
<keyword evidence="4" id="KW-0378">Hydrolase</keyword>
<sequence>MGNVQPYPICGFVPPYILSAIADSAIAKPDPVGEISRAACKHTLQHGTSYATQRHELCARTQVSPPDAGRGFTPKYVLGAIAESKQSSKLWWQKRLHCQASCKERSTIAMEPTISLERLRDQKESVHYKLSSTPDGYNNAFWDGEAQRMVFGDGDHITFDFLTDSLDVIAHELSHGFVQFSSPLEYASQSGALNESCADIFGSMVEQWHMHQSVDDADWILGQTLFPVAFTGSALRTFKAGKAYKDDPIFKTDPQPKHMDDLYKGPNDRGGVHINSEIPNHAFYLATKSLGGSSWERAGKVWYKTMISGKIEPNCDFKTFARATVDIAGEEFVDKSVQMAIRDAWVKVGVLAQTKI</sequence>
<dbReference type="InParanoid" id="B2W266"/>
<organism evidence="9 10">
    <name type="scientific">Pyrenophora tritici-repentis (strain Pt-1C-BFP)</name>
    <name type="common">Wheat tan spot fungus</name>
    <name type="synonym">Drechslera tritici-repentis</name>
    <dbReference type="NCBI Taxonomy" id="426418"/>
    <lineage>
        <taxon>Eukaryota</taxon>
        <taxon>Fungi</taxon>
        <taxon>Dikarya</taxon>
        <taxon>Ascomycota</taxon>
        <taxon>Pezizomycotina</taxon>
        <taxon>Dothideomycetes</taxon>
        <taxon>Pleosporomycetidae</taxon>
        <taxon>Pleosporales</taxon>
        <taxon>Pleosporineae</taxon>
        <taxon>Pleosporaceae</taxon>
        <taxon>Pyrenophora</taxon>
    </lineage>
</organism>
<keyword evidence="6 9" id="KW-0482">Metalloprotease</keyword>
<feature type="domain" description="Peptidase M4 C-terminal" evidence="8">
    <location>
        <begin position="183"/>
        <end position="350"/>
    </location>
</feature>
<dbReference type="GO" id="GO:0006508">
    <property type="term" value="P:proteolysis"/>
    <property type="evidence" value="ECO:0007669"/>
    <property type="project" value="UniProtKB-KW"/>
</dbReference>
<dbReference type="PANTHER" id="PTHR43579">
    <property type="match status" value="1"/>
</dbReference>
<protein>
    <submittedName>
        <fullName evidence="9">Extracellular metalloprotease</fullName>
    </submittedName>
</protein>
<reference evidence="10" key="1">
    <citation type="journal article" date="2013" name="G3 (Bethesda)">
        <title>Comparative genomics of a plant-pathogenic fungus, Pyrenophora tritici-repentis, reveals transduplication and the impact of repeat elements on pathogenicity and population divergence.</title>
        <authorList>
            <person name="Manning V.A."/>
            <person name="Pandelova I."/>
            <person name="Dhillon B."/>
            <person name="Wilhelm L.J."/>
            <person name="Goodwin S.B."/>
            <person name="Berlin A.M."/>
            <person name="Figueroa M."/>
            <person name="Freitag M."/>
            <person name="Hane J.K."/>
            <person name="Henrissat B."/>
            <person name="Holman W.H."/>
            <person name="Kodira C.D."/>
            <person name="Martin J."/>
            <person name="Oliver R.P."/>
            <person name="Robbertse B."/>
            <person name="Schackwitz W."/>
            <person name="Schwartz D.C."/>
            <person name="Spatafora J.W."/>
            <person name="Turgeon B.G."/>
            <person name="Yandava C."/>
            <person name="Young S."/>
            <person name="Zhou S."/>
            <person name="Zeng Q."/>
            <person name="Grigoriev I.V."/>
            <person name="Ma L.-J."/>
            <person name="Ciuffetti L.M."/>
        </authorList>
    </citation>
    <scope>NUCLEOTIDE SEQUENCE [LARGE SCALE GENOMIC DNA]</scope>
    <source>
        <strain evidence="10">Pt-1C-BFP</strain>
    </source>
</reference>
<dbReference type="SUPFAM" id="SSF55486">
    <property type="entry name" value="Metalloproteases ('zincins'), catalytic domain"/>
    <property type="match status" value="1"/>
</dbReference>
<dbReference type="STRING" id="426418.B2W266"/>
<keyword evidence="3" id="KW-0479">Metal-binding</keyword>
<dbReference type="eggNOG" id="ENOG502SHBN">
    <property type="taxonomic scope" value="Eukaryota"/>
</dbReference>
<keyword evidence="5" id="KW-0862">Zinc</keyword>
<dbReference type="InterPro" id="IPR013856">
    <property type="entry name" value="Peptidase_M4_domain"/>
</dbReference>
<evidence type="ECO:0000259" key="7">
    <source>
        <dbReference type="Pfam" id="PF01447"/>
    </source>
</evidence>
<dbReference type="RefSeq" id="XP_001933847.2">
    <property type="nucleotide sequence ID" value="XM_001933812.2"/>
</dbReference>
<dbReference type="InterPro" id="IPR027268">
    <property type="entry name" value="Peptidase_M4/M1_CTD_sf"/>
</dbReference>
<evidence type="ECO:0000259" key="8">
    <source>
        <dbReference type="Pfam" id="PF02868"/>
    </source>
</evidence>
<dbReference type="Pfam" id="PF01447">
    <property type="entry name" value="Peptidase_M4"/>
    <property type="match status" value="1"/>
</dbReference>
<feature type="domain" description="Peptidase M4" evidence="7">
    <location>
        <begin position="124"/>
        <end position="179"/>
    </location>
</feature>
<evidence type="ECO:0000256" key="6">
    <source>
        <dbReference type="ARBA" id="ARBA00023049"/>
    </source>
</evidence>
<dbReference type="InterPro" id="IPR023612">
    <property type="entry name" value="Peptidase_M4"/>
</dbReference>
<dbReference type="HOGENOM" id="CLU_008590_0_3_1"/>
<comment type="similarity">
    <text evidence="1">Belongs to the peptidase M4 family.</text>
</comment>
<dbReference type="Pfam" id="PF02868">
    <property type="entry name" value="Peptidase_M4_C"/>
    <property type="match status" value="1"/>
</dbReference>
<dbReference type="Gene3D" id="3.10.170.10">
    <property type="match status" value="1"/>
</dbReference>
<dbReference type="InterPro" id="IPR001570">
    <property type="entry name" value="Peptidase_M4_C_domain"/>
</dbReference>
<dbReference type="InterPro" id="IPR052759">
    <property type="entry name" value="Metalloprotease_M4"/>
</dbReference>
<name>B2W266_PYRTR</name>